<comment type="caution">
    <text evidence="2">The sequence shown here is derived from an EMBL/GenBank/DDBJ whole genome shotgun (WGS) entry which is preliminary data.</text>
</comment>
<keyword evidence="1" id="KW-0472">Membrane</keyword>
<dbReference type="Proteomes" id="UP000177159">
    <property type="component" value="Unassembled WGS sequence"/>
</dbReference>
<evidence type="ECO:0000256" key="1">
    <source>
        <dbReference type="SAM" id="Phobius"/>
    </source>
</evidence>
<reference evidence="2 3" key="1">
    <citation type="journal article" date="2016" name="Nat. Commun.">
        <title>Thousands of microbial genomes shed light on interconnected biogeochemical processes in an aquifer system.</title>
        <authorList>
            <person name="Anantharaman K."/>
            <person name="Brown C.T."/>
            <person name="Hug L.A."/>
            <person name="Sharon I."/>
            <person name="Castelle C.J."/>
            <person name="Probst A.J."/>
            <person name="Thomas B.C."/>
            <person name="Singh A."/>
            <person name="Wilkins M.J."/>
            <person name="Karaoz U."/>
            <person name="Brodie E.L."/>
            <person name="Williams K.H."/>
            <person name="Hubbard S.S."/>
            <person name="Banfield J.F."/>
        </authorList>
    </citation>
    <scope>NUCLEOTIDE SEQUENCE [LARGE SCALE GENOMIC DNA]</scope>
</reference>
<dbReference type="AlphaFoldDB" id="A0A1F7GV90"/>
<feature type="transmembrane region" description="Helical" evidence="1">
    <location>
        <begin position="21"/>
        <end position="38"/>
    </location>
</feature>
<evidence type="ECO:0000313" key="2">
    <source>
        <dbReference type="EMBL" id="OGK22705.1"/>
    </source>
</evidence>
<proteinExistence type="predicted"/>
<keyword evidence="1" id="KW-1133">Transmembrane helix</keyword>
<evidence type="ECO:0000313" key="3">
    <source>
        <dbReference type="Proteomes" id="UP000177159"/>
    </source>
</evidence>
<dbReference type="EMBL" id="MFZM01000036">
    <property type="protein sequence ID" value="OGK22705.1"/>
    <property type="molecule type" value="Genomic_DNA"/>
</dbReference>
<organism evidence="2 3">
    <name type="scientific">Candidatus Roizmanbacteria bacterium RIFCSPHIGHO2_02_FULL_37_24</name>
    <dbReference type="NCBI Taxonomy" id="1802037"/>
    <lineage>
        <taxon>Bacteria</taxon>
        <taxon>Candidatus Roizmaniibacteriota</taxon>
    </lineage>
</organism>
<protein>
    <submittedName>
        <fullName evidence="2">Uncharacterized protein</fullName>
    </submittedName>
</protein>
<keyword evidence="1" id="KW-0812">Transmembrane</keyword>
<accession>A0A1F7GV90</accession>
<gene>
    <name evidence="2" type="ORF">A3C24_02750</name>
</gene>
<name>A0A1F7GV90_9BACT</name>
<sequence>MKEDNMIAYLKNKYILTAFKALLFFAFIHILFVILYAIKMKDIEALNIFNILQFNLLFPQLVGGGAKFFFSYLFLIVVYVAILKTHK</sequence>
<feature type="transmembrane region" description="Helical" evidence="1">
    <location>
        <begin position="58"/>
        <end position="82"/>
    </location>
</feature>